<proteinExistence type="predicted"/>
<dbReference type="PANTHER" id="PTHR14995:SF2">
    <property type="entry name" value="PROTEIN AMNIONLESS"/>
    <property type="match status" value="1"/>
</dbReference>
<keyword evidence="3" id="KW-0813">Transport</keyword>
<sequence length="473" mass="53660">MWARFCEFIYFAALLKCTLCDRKVWLPNIDLTLPINHLNDTHNCDGLVFSETNTADMFIKNLQVKRIVLPKYGTIHLMRDSVITLGVDDNEMNCVHLKPINLIDWYTPEAWSNLDSPYSSATPLSERLPCWYDDVEFPNGLNSSMDLPDVPYDLRLNRMKFGSKLIVNEGLLGYLYFPLGYKSVYFTFLDGKGCIDQTGCVCHSDTVCDIIKYNEGLPIQCTDPIKPISNCDQPMCGSIIKIKSYQPGFAIKKIRDALKKYKSDTFVSKTEENREVIIQIIMSEENFQGQSLADGKMFYDVLTNDPSFFVDQVEISMSGGPTAMLTAEISNSLSIVFGSLLVALTLIGLLFLISTKKFDKFNFRITNVPTRPAFMFARYEHMPDRGDGDSIAGSIISLNRSFDNPMYEDPAPIRSISNETITTKIEDIDEGEELTEEKQTKLDPVEEDTESEVERAQNVSEEQKYDDVLLKDL</sequence>
<keyword evidence="7" id="KW-0653">Protein transport</keyword>
<dbReference type="GO" id="GO:0016324">
    <property type="term" value="C:apical plasma membrane"/>
    <property type="evidence" value="ECO:0007669"/>
    <property type="project" value="TreeGrafter"/>
</dbReference>
<feature type="region of interest" description="Disordered" evidence="10">
    <location>
        <begin position="426"/>
        <end position="473"/>
    </location>
</feature>
<dbReference type="GO" id="GO:0030139">
    <property type="term" value="C:endocytic vesicle"/>
    <property type="evidence" value="ECO:0007669"/>
    <property type="project" value="TreeGrafter"/>
</dbReference>
<evidence type="ECO:0000256" key="1">
    <source>
        <dbReference type="ARBA" id="ARBA00004251"/>
    </source>
</evidence>
<feature type="chain" id="PRO_5032556668" description="Protein amnionless" evidence="12">
    <location>
        <begin position="21"/>
        <end position="473"/>
    </location>
</feature>
<keyword evidence="6 12" id="KW-0732">Signal</keyword>
<dbReference type="EMBL" id="JAACXV010000081">
    <property type="protein sequence ID" value="KAF7284208.1"/>
    <property type="molecule type" value="Genomic_DNA"/>
</dbReference>
<protein>
    <recommendedName>
        <fullName evidence="2">Protein amnionless</fullName>
    </recommendedName>
</protein>
<reference evidence="13" key="1">
    <citation type="submission" date="2020-08" db="EMBL/GenBank/DDBJ databases">
        <title>Genome sequencing and assembly of the red palm weevil Rhynchophorus ferrugineus.</title>
        <authorList>
            <person name="Dias G.B."/>
            <person name="Bergman C.M."/>
            <person name="Manee M."/>
        </authorList>
    </citation>
    <scope>NUCLEOTIDE SEQUENCE</scope>
    <source>
        <strain evidence="13">AA-2017</strain>
        <tissue evidence="13">Whole larva</tissue>
    </source>
</reference>
<dbReference type="Proteomes" id="UP000625711">
    <property type="component" value="Unassembled WGS sequence"/>
</dbReference>
<evidence type="ECO:0000256" key="8">
    <source>
        <dbReference type="ARBA" id="ARBA00022989"/>
    </source>
</evidence>
<evidence type="ECO:0000256" key="5">
    <source>
        <dbReference type="ARBA" id="ARBA00022692"/>
    </source>
</evidence>
<evidence type="ECO:0000256" key="2">
    <source>
        <dbReference type="ARBA" id="ARBA00021200"/>
    </source>
</evidence>
<organism evidence="13 14">
    <name type="scientific">Rhynchophorus ferrugineus</name>
    <name type="common">Red palm weevil</name>
    <name type="synonym">Curculio ferrugineus</name>
    <dbReference type="NCBI Taxonomy" id="354439"/>
    <lineage>
        <taxon>Eukaryota</taxon>
        <taxon>Metazoa</taxon>
        <taxon>Ecdysozoa</taxon>
        <taxon>Arthropoda</taxon>
        <taxon>Hexapoda</taxon>
        <taxon>Insecta</taxon>
        <taxon>Pterygota</taxon>
        <taxon>Neoptera</taxon>
        <taxon>Endopterygota</taxon>
        <taxon>Coleoptera</taxon>
        <taxon>Polyphaga</taxon>
        <taxon>Cucujiformia</taxon>
        <taxon>Curculionidae</taxon>
        <taxon>Dryophthorinae</taxon>
        <taxon>Rhynchophorus</taxon>
    </lineage>
</organism>
<evidence type="ECO:0000256" key="10">
    <source>
        <dbReference type="SAM" id="MobiDB-lite"/>
    </source>
</evidence>
<keyword evidence="5 11" id="KW-0812">Transmembrane</keyword>
<gene>
    <name evidence="13" type="ORF">GWI33_022458</name>
</gene>
<feature type="compositionally biased region" description="Basic and acidic residues" evidence="10">
    <location>
        <begin position="461"/>
        <end position="473"/>
    </location>
</feature>
<dbReference type="OrthoDB" id="10067964at2759"/>
<evidence type="ECO:0000313" key="14">
    <source>
        <dbReference type="Proteomes" id="UP000625711"/>
    </source>
</evidence>
<dbReference type="PANTHER" id="PTHR14995">
    <property type="entry name" value="AMNIONLESS"/>
    <property type="match status" value="1"/>
</dbReference>
<dbReference type="Pfam" id="PF14828">
    <property type="entry name" value="Amnionless"/>
    <property type="match status" value="1"/>
</dbReference>
<dbReference type="GO" id="GO:0006898">
    <property type="term" value="P:receptor-mediated endocytosis"/>
    <property type="evidence" value="ECO:0007669"/>
    <property type="project" value="TreeGrafter"/>
</dbReference>
<evidence type="ECO:0000256" key="7">
    <source>
        <dbReference type="ARBA" id="ARBA00022927"/>
    </source>
</evidence>
<evidence type="ECO:0000256" key="9">
    <source>
        <dbReference type="ARBA" id="ARBA00023136"/>
    </source>
</evidence>
<evidence type="ECO:0000256" key="11">
    <source>
        <dbReference type="SAM" id="Phobius"/>
    </source>
</evidence>
<keyword evidence="8 11" id="KW-1133">Transmembrane helix</keyword>
<comment type="caution">
    <text evidence="13">The sequence shown here is derived from an EMBL/GenBank/DDBJ whole genome shotgun (WGS) entry which is preliminary data.</text>
</comment>
<keyword evidence="4" id="KW-1003">Cell membrane</keyword>
<dbReference type="GO" id="GO:0015031">
    <property type="term" value="P:protein transport"/>
    <property type="evidence" value="ECO:0007669"/>
    <property type="project" value="UniProtKB-KW"/>
</dbReference>
<dbReference type="InterPro" id="IPR026112">
    <property type="entry name" value="AMN"/>
</dbReference>
<accession>A0A834ISE8</accession>
<comment type="subcellular location">
    <subcellularLocation>
        <location evidence="1">Cell membrane</location>
        <topology evidence="1">Single-pass type I membrane protein</topology>
    </subcellularLocation>
</comment>
<evidence type="ECO:0000313" key="13">
    <source>
        <dbReference type="EMBL" id="KAF7284208.1"/>
    </source>
</evidence>
<name>A0A834ISE8_RHYFE</name>
<dbReference type="AlphaFoldDB" id="A0A834ISE8"/>
<evidence type="ECO:0000256" key="6">
    <source>
        <dbReference type="ARBA" id="ARBA00022729"/>
    </source>
</evidence>
<feature type="transmembrane region" description="Helical" evidence="11">
    <location>
        <begin position="333"/>
        <end position="354"/>
    </location>
</feature>
<evidence type="ECO:0000256" key="12">
    <source>
        <dbReference type="SAM" id="SignalP"/>
    </source>
</evidence>
<evidence type="ECO:0000256" key="4">
    <source>
        <dbReference type="ARBA" id="ARBA00022475"/>
    </source>
</evidence>
<feature type="signal peptide" evidence="12">
    <location>
        <begin position="1"/>
        <end position="20"/>
    </location>
</feature>
<keyword evidence="14" id="KW-1185">Reference proteome</keyword>
<keyword evidence="9 11" id="KW-0472">Membrane</keyword>
<evidence type="ECO:0000256" key="3">
    <source>
        <dbReference type="ARBA" id="ARBA00022448"/>
    </source>
</evidence>